<feature type="domain" description="GS catalytic" evidence="6">
    <location>
        <begin position="118"/>
        <end position="446"/>
    </location>
</feature>
<dbReference type="SMART" id="SM01230">
    <property type="entry name" value="Gln-synt_C"/>
    <property type="match status" value="1"/>
</dbReference>
<evidence type="ECO:0000256" key="4">
    <source>
        <dbReference type="PROSITE-ProRule" id="PRU01331"/>
    </source>
</evidence>
<protein>
    <submittedName>
        <fullName evidence="7">Glutamine synthetase</fullName>
    </submittedName>
</protein>
<name>A0A8J7IG36_9RHOB</name>
<dbReference type="GO" id="GO:0006598">
    <property type="term" value="P:polyamine catabolic process"/>
    <property type="evidence" value="ECO:0007669"/>
    <property type="project" value="TreeGrafter"/>
</dbReference>
<keyword evidence="3" id="KW-0460">Magnesium</keyword>
<evidence type="ECO:0000256" key="2">
    <source>
        <dbReference type="ARBA" id="ARBA00022598"/>
    </source>
</evidence>
<dbReference type="PROSITE" id="PS00181">
    <property type="entry name" value="GLNA_ATP"/>
    <property type="match status" value="1"/>
</dbReference>
<dbReference type="RefSeq" id="WP_228850176.1">
    <property type="nucleotide sequence ID" value="NZ_JADCKQ010000021.1"/>
</dbReference>
<evidence type="ECO:0000313" key="7">
    <source>
        <dbReference type="EMBL" id="MBI1495477.1"/>
    </source>
</evidence>
<accession>A0A8J7IG36</accession>
<comment type="similarity">
    <text evidence="4 5">Belongs to the glutamine synthetase family.</text>
</comment>
<dbReference type="InterPro" id="IPR036651">
    <property type="entry name" value="Gln_synt_N_sf"/>
</dbReference>
<dbReference type="Gene3D" id="3.30.590.10">
    <property type="entry name" value="Glutamine synthetase/guanido kinase, catalytic domain"/>
    <property type="match status" value="1"/>
</dbReference>
<evidence type="ECO:0000256" key="5">
    <source>
        <dbReference type="RuleBase" id="RU000384"/>
    </source>
</evidence>
<dbReference type="Proteomes" id="UP000640583">
    <property type="component" value="Unassembled WGS sequence"/>
</dbReference>
<gene>
    <name evidence="7" type="ORF">H1D41_17715</name>
</gene>
<evidence type="ECO:0000259" key="6">
    <source>
        <dbReference type="PROSITE" id="PS51987"/>
    </source>
</evidence>
<dbReference type="GO" id="GO:0004356">
    <property type="term" value="F:glutamine synthetase activity"/>
    <property type="evidence" value="ECO:0007669"/>
    <property type="project" value="InterPro"/>
</dbReference>
<dbReference type="GO" id="GO:0006542">
    <property type="term" value="P:glutamine biosynthetic process"/>
    <property type="evidence" value="ECO:0007669"/>
    <property type="project" value="InterPro"/>
</dbReference>
<evidence type="ECO:0000256" key="1">
    <source>
        <dbReference type="ARBA" id="ARBA00001946"/>
    </source>
</evidence>
<evidence type="ECO:0000256" key="3">
    <source>
        <dbReference type="ARBA" id="ARBA00022842"/>
    </source>
</evidence>
<dbReference type="InterPro" id="IPR027303">
    <property type="entry name" value="Gln_synth_gly_rich_site"/>
</dbReference>
<keyword evidence="2" id="KW-0436">Ligase</keyword>
<proteinExistence type="inferred from homology"/>
<dbReference type="AlphaFoldDB" id="A0A8J7IG36"/>
<dbReference type="InterPro" id="IPR014746">
    <property type="entry name" value="Gln_synth/guanido_kin_cat_dom"/>
</dbReference>
<reference evidence="7" key="1">
    <citation type="submission" date="2020-10" db="EMBL/GenBank/DDBJ databases">
        <title>Paenihalocynthiibacter styelae gen. nov., sp. nov., isolated from stalked sea squirt Styela clava.</title>
        <authorList>
            <person name="Kim Y.-O."/>
            <person name="Yoon J.-H."/>
        </authorList>
    </citation>
    <scope>NUCLEOTIDE SEQUENCE</scope>
    <source>
        <strain evidence="7">MYP1-1</strain>
    </source>
</reference>
<sequence>MDKFEKSFTGYTETFGVPDRIELMLCDLNGILRGKWLPGDQTGKFAKGDVRLPLSTYAPNILGEEVEETGLGIVAGDPDGRLVPVESSLAPVPWAKGNVAQMLVEMVEAGKDDNPLSPRGILQSVLDRFAAKDMFPVVASELEFYIFKPRANASDAPQPPARTPDAQNYDLEILDRQEDILTEIQAACAAQGLATDTLIAEYGPGQFEINFHHTGDVLRAADTALLFRRLVRAVVARHGMEASFMAKPYAEFPGNGMHLHASLVNGAGDNVFSADEGVGETLQNAVAGVLSTMADLQAIFAPHMNSYRRFQPNSFAPTAPDWALDHRGASVRIPATKGPGARLEHRISGADVNPYLAFAAILGGMLHGIETKPALPLSLDDPQATPSAPLGHDWLMAVERFAQADIAATIFGTEYRDIYATLRRDEISKIATRLTQVEYEVYLGRL</sequence>
<dbReference type="SUPFAM" id="SSF54368">
    <property type="entry name" value="Glutamine synthetase, N-terminal domain"/>
    <property type="match status" value="1"/>
</dbReference>
<dbReference type="SUPFAM" id="SSF55931">
    <property type="entry name" value="Glutamine synthetase/guanido kinase"/>
    <property type="match status" value="1"/>
</dbReference>
<dbReference type="InterPro" id="IPR008146">
    <property type="entry name" value="Gln_synth_cat_dom"/>
</dbReference>
<dbReference type="PANTHER" id="PTHR43785">
    <property type="entry name" value="GAMMA-GLUTAMYLPUTRESCINE SYNTHETASE"/>
    <property type="match status" value="1"/>
</dbReference>
<dbReference type="PANTHER" id="PTHR43785:SF12">
    <property type="entry name" value="TYPE-1 GLUTAMINE SYNTHETASE 2"/>
    <property type="match status" value="1"/>
</dbReference>
<comment type="cofactor">
    <cofactor evidence="1">
        <name>Mg(2+)</name>
        <dbReference type="ChEBI" id="CHEBI:18420"/>
    </cofactor>
</comment>
<organism evidence="7 8">
    <name type="scientific">Halocynthiibacter styelae</name>
    <dbReference type="NCBI Taxonomy" id="2761955"/>
    <lineage>
        <taxon>Bacteria</taxon>
        <taxon>Pseudomonadati</taxon>
        <taxon>Pseudomonadota</taxon>
        <taxon>Alphaproteobacteria</taxon>
        <taxon>Rhodobacterales</taxon>
        <taxon>Paracoccaceae</taxon>
        <taxon>Halocynthiibacter</taxon>
    </lineage>
</organism>
<evidence type="ECO:0000313" key="8">
    <source>
        <dbReference type="Proteomes" id="UP000640583"/>
    </source>
</evidence>
<dbReference type="EMBL" id="JADCKQ010000021">
    <property type="protein sequence ID" value="MBI1495477.1"/>
    <property type="molecule type" value="Genomic_DNA"/>
</dbReference>
<dbReference type="PROSITE" id="PS51987">
    <property type="entry name" value="GS_CATALYTIC"/>
    <property type="match status" value="1"/>
</dbReference>
<comment type="caution">
    <text evidence="7">The sequence shown here is derived from an EMBL/GenBank/DDBJ whole genome shotgun (WGS) entry which is preliminary data.</text>
</comment>
<dbReference type="Gene3D" id="3.10.20.70">
    <property type="entry name" value="Glutamine synthetase, N-terminal domain"/>
    <property type="match status" value="1"/>
</dbReference>
<keyword evidence="8" id="KW-1185">Reference proteome</keyword>
<dbReference type="Pfam" id="PF00120">
    <property type="entry name" value="Gln-synt_C"/>
    <property type="match status" value="1"/>
</dbReference>